<evidence type="ECO:0000313" key="2">
    <source>
        <dbReference type="Proteomes" id="UP000446658"/>
    </source>
</evidence>
<dbReference type="AlphaFoldDB" id="A0A844GDZ6"/>
<evidence type="ECO:0000313" key="1">
    <source>
        <dbReference type="EMBL" id="MTD33540.1"/>
    </source>
</evidence>
<dbReference type="EMBL" id="WLYX01000001">
    <property type="protein sequence ID" value="MTD33540.1"/>
    <property type="molecule type" value="Genomic_DNA"/>
</dbReference>
<gene>
    <name evidence="1" type="ORF">GKE73_12250</name>
</gene>
<protein>
    <submittedName>
        <fullName evidence="1">Uncharacterized protein</fullName>
    </submittedName>
</protein>
<accession>A0A844GDZ6</accession>
<organism evidence="1 2">
    <name type="scientific">Paludibacterium denitrificans</name>
    <dbReference type="NCBI Taxonomy" id="2675226"/>
    <lineage>
        <taxon>Bacteria</taxon>
        <taxon>Pseudomonadati</taxon>
        <taxon>Pseudomonadota</taxon>
        <taxon>Betaproteobacteria</taxon>
        <taxon>Neisseriales</taxon>
        <taxon>Chromobacteriaceae</taxon>
        <taxon>Paludibacterium</taxon>
    </lineage>
</organism>
<dbReference type="Proteomes" id="UP000446658">
    <property type="component" value="Unassembled WGS sequence"/>
</dbReference>
<name>A0A844GDZ6_9NEIS</name>
<comment type="caution">
    <text evidence="1">The sequence shown here is derived from an EMBL/GenBank/DDBJ whole genome shotgun (WGS) entry which is preliminary data.</text>
</comment>
<keyword evidence="2" id="KW-1185">Reference proteome</keyword>
<proteinExistence type="predicted"/>
<reference evidence="1 2" key="1">
    <citation type="submission" date="2019-11" db="EMBL/GenBank/DDBJ databases">
        <title>Draft genome sequence of Paludibacterium sp. dN18-1.</title>
        <authorList>
            <person name="Im W.-T."/>
        </authorList>
    </citation>
    <scope>NUCLEOTIDE SEQUENCE [LARGE SCALE GENOMIC DNA]</scope>
    <source>
        <strain evidence="2">dN 18-1</strain>
    </source>
</reference>
<sequence>MVAMRRRSTMCVAAVPAGTRIIWISTPWHGGRWFHGYHGDRLGWWWIAAGTWFLYDAPVYPYPVSPAVVMLPPPTVQVAPPAPAVQEAPVQSWYFCRSKKQYYPYVEHCPEGWKTVPATPPER</sequence>